<dbReference type="AlphaFoldDB" id="A0A0X3W3W3"/>
<gene>
    <name evidence="2" type="ORF">ADL28_25815</name>
</gene>
<evidence type="ECO:0000313" key="3">
    <source>
        <dbReference type="Proteomes" id="UP000053413"/>
    </source>
</evidence>
<proteinExistence type="predicted"/>
<protein>
    <submittedName>
        <fullName evidence="2">Uncharacterized protein</fullName>
    </submittedName>
</protein>
<sequence length="67" mass="7543">MAGHDDLPLADDDHLPLGALRYRVRDSPKSGCGSRWSTSAPTPTAFRSSRWSRRACAGWRRRHPLAR</sequence>
<dbReference type="EMBL" id="LLZJ01000343">
    <property type="protein sequence ID" value="KUL50676.1"/>
    <property type="molecule type" value="Genomic_DNA"/>
</dbReference>
<dbReference type="Proteomes" id="UP000053413">
    <property type="component" value="Unassembled WGS sequence"/>
</dbReference>
<evidence type="ECO:0000256" key="1">
    <source>
        <dbReference type="SAM" id="MobiDB-lite"/>
    </source>
</evidence>
<feature type="compositionally biased region" description="Polar residues" evidence="1">
    <location>
        <begin position="35"/>
        <end position="45"/>
    </location>
</feature>
<accession>A0A0X3W3W3</accession>
<feature type="region of interest" description="Disordered" evidence="1">
    <location>
        <begin position="26"/>
        <end position="45"/>
    </location>
</feature>
<evidence type="ECO:0000313" key="2">
    <source>
        <dbReference type="EMBL" id="KUL50676.1"/>
    </source>
</evidence>
<organism evidence="2 3">
    <name type="scientific">Streptomyces violaceusniger</name>
    <dbReference type="NCBI Taxonomy" id="68280"/>
    <lineage>
        <taxon>Bacteria</taxon>
        <taxon>Bacillati</taxon>
        <taxon>Actinomycetota</taxon>
        <taxon>Actinomycetes</taxon>
        <taxon>Kitasatosporales</taxon>
        <taxon>Streptomycetaceae</taxon>
        <taxon>Streptomyces</taxon>
        <taxon>Streptomyces violaceusniger group</taxon>
    </lineage>
</organism>
<reference evidence="3" key="1">
    <citation type="submission" date="2015-10" db="EMBL/GenBank/DDBJ databases">
        <authorList>
            <person name="Ju K.-S."/>
            <person name="Doroghazi J.R."/>
            <person name="Metcalf W.W."/>
        </authorList>
    </citation>
    <scope>NUCLEOTIDE SEQUENCE [LARGE SCALE GENOMIC DNA]</scope>
    <source>
        <strain evidence="3">NRRL F-8817</strain>
    </source>
</reference>
<dbReference type="RefSeq" id="WP_059146128.1">
    <property type="nucleotide sequence ID" value="NZ_LLZJ01000343.1"/>
</dbReference>
<name>A0A0X3W3W3_STRVO</name>
<comment type="caution">
    <text evidence="2">The sequence shown here is derived from an EMBL/GenBank/DDBJ whole genome shotgun (WGS) entry which is preliminary data.</text>
</comment>